<gene>
    <name evidence="3" type="ORF">SAMN04488132_102194</name>
</gene>
<feature type="domain" description="HMA" evidence="2">
    <location>
        <begin position="22"/>
        <end position="89"/>
    </location>
</feature>
<accession>A0A1T4KYX6</accession>
<protein>
    <submittedName>
        <fullName evidence="3">Copper chaperone CopZ</fullName>
    </submittedName>
</protein>
<dbReference type="SUPFAM" id="SSF55008">
    <property type="entry name" value="HMA, heavy metal-associated domain"/>
    <property type="match status" value="1"/>
</dbReference>
<dbReference type="RefSeq" id="WP_078830159.1">
    <property type="nucleotide sequence ID" value="NZ_FUWH01000002.1"/>
</dbReference>
<dbReference type="PROSITE" id="PS50846">
    <property type="entry name" value="HMA_2"/>
    <property type="match status" value="1"/>
</dbReference>
<keyword evidence="1" id="KW-0732">Signal</keyword>
<evidence type="ECO:0000313" key="3">
    <source>
        <dbReference type="EMBL" id="SJZ47507.1"/>
    </source>
</evidence>
<dbReference type="AlphaFoldDB" id="A0A1T4KYX6"/>
<dbReference type="GO" id="GO:0046872">
    <property type="term" value="F:metal ion binding"/>
    <property type="evidence" value="ECO:0007669"/>
    <property type="project" value="InterPro"/>
</dbReference>
<sequence length="180" mass="19322">MKKLFLAMALLVMSAAVQAQIKNASLQASGLTCAMCSKAIYKALTAIPFIEKVTPDIEGSTYNIVFKNGASVDPDALSKAVTGAGFSVAVLKLTTDFSDTKVKKDAHVTIGNKTFHFVDVKDQTLNGEKTITLVDKNFISAKAFKKYSQLTSMKCYQTGTMASCCPSGNDSGKRVYHVTI</sequence>
<evidence type="ECO:0000313" key="4">
    <source>
        <dbReference type="Proteomes" id="UP000190888"/>
    </source>
</evidence>
<keyword evidence="4" id="KW-1185">Reference proteome</keyword>
<organism evidence="3 4">
    <name type="scientific">Sediminibacterium ginsengisoli</name>
    <dbReference type="NCBI Taxonomy" id="413434"/>
    <lineage>
        <taxon>Bacteria</taxon>
        <taxon>Pseudomonadati</taxon>
        <taxon>Bacteroidota</taxon>
        <taxon>Chitinophagia</taxon>
        <taxon>Chitinophagales</taxon>
        <taxon>Chitinophagaceae</taxon>
        <taxon>Sediminibacterium</taxon>
    </lineage>
</organism>
<proteinExistence type="predicted"/>
<evidence type="ECO:0000259" key="2">
    <source>
        <dbReference type="PROSITE" id="PS50846"/>
    </source>
</evidence>
<dbReference type="CDD" id="cd00371">
    <property type="entry name" value="HMA"/>
    <property type="match status" value="1"/>
</dbReference>
<dbReference type="Gene3D" id="3.30.70.100">
    <property type="match status" value="1"/>
</dbReference>
<dbReference type="InterPro" id="IPR006121">
    <property type="entry name" value="HMA_dom"/>
</dbReference>
<name>A0A1T4KYX6_9BACT</name>
<dbReference type="Pfam" id="PF00403">
    <property type="entry name" value="HMA"/>
    <property type="match status" value="1"/>
</dbReference>
<dbReference type="Proteomes" id="UP000190888">
    <property type="component" value="Unassembled WGS sequence"/>
</dbReference>
<dbReference type="OrthoDB" id="667084at2"/>
<reference evidence="3 4" key="1">
    <citation type="submission" date="2017-02" db="EMBL/GenBank/DDBJ databases">
        <authorList>
            <person name="Peterson S.W."/>
        </authorList>
    </citation>
    <scope>NUCLEOTIDE SEQUENCE [LARGE SCALE GENOMIC DNA]</scope>
    <source>
        <strain evidence="3 4">DSM 22335</strain>
    </source>
</reference>
<dbReference type="STRING" id="413434.SAMN04488132_102194"/>
<feature type="chain" id="PRO_5013159938" evidence="1">
    <location>
        <begin position="20"/>
        <end position="180"/>
    </location>
</feature>
<feature type="signal peptide" evidence="1">
    <location>
        <begin position="1"/>
        <end position="19"/>
    </location>
</feature>
<dbReference type="EMBL" id="FUWH01000002">
    <property type="protein sequence ID" value="SJZ47507.1"/>
    <property type="molecule type" value="Genomic_DNA"/>
</dbReference>
<dbReference type="InterPro" id="IPR036163">
    <property type="entry name" value="HMA_dom_sf"/>
</dbReference>
<evidence type="ECO:0000256" key="1">
    <source>
        <dbReference type="SAM" id="SignalP"/>
    </source>
</evidence>